<dbReference type="SUPFAM" id="SSF57850">
    <property type="entry name" value="RING/U-box"/>
    <property type="match status" value="1"/>
</dbReference>
<protein>
    <submittedName>
        <fullName evidence="6">ORF46</fullName>
    </submittedName>
</protein>
<dbReference type="SMART" id="SM00184">
    <property type="entry name" value="RING"/>
    <property type="match status" value="1"/>
</dbReference>
<dbReference type="Gene3D" id="3.30.40.10">
    <property type="entry name" value="Zinc/RING finger domain, C3HC4 (zinc finger)"/>
    <property type="match status" value="1"/>
</dbReference>
<dbReference type="PROSITE" id="PS00518">
    <property type="entry name" value="ZF_RING_1"/>
    <property type="match status" value="1"/>
</dbReference>
<dbReference type="PROSITE" id="PS50089">
    <property type="entry name" value="ZF_RING_2"/>
    <property type="match status" value="1"/>
</dbReference>
<dbReference type="InterPro" id="IPR001841">
    <property type="entry name" value="Znf_RING"/>
</dbReference>
<proteinExistence type="predicted"/>
<evidence type="ECO:0000256" key="2">
    <source>
        <dbReference type="ARBA" id="ARBA00022771"/>
    </source>
</evidence>
<name>A0AA48P840_9VIRU</name>
<dbReference type="InterPro" id="IPR017907">
    <property type="entry name" value="Znf_RING_CS"/>
</dbReference>
<keyword evidence="1" id="KW-0479">Metal-binding</keyword>
<keyword evidence="3" id="KW-0862">Zinc</keyword>
<accession>A0AA48P840</accession>
<reference evidence="6" key="2">
    <citation type="submission" date="2023-01" db="EMBL/GenBank/DDBJ databases">
        <authorList>
            <person name="Rosani U."/>
            <person name="Delmont T.O."/>
            <person name="Gaia M."/>
            <person name="Krupovic M."/>
        </authorList>
    </citation>
    <scope>NUCLEOTIDE SEQUENCE</scope>
    <source>
        <strain evidence="6">MalacoHV1/China/2018</strain>
    </source>
</reference>
<evidence type="ECO:0000256" key="1">
    <source>
        <dbReference type="ARBA" id="ARBA00022723"/>
    </source>
</evidence>
<organism evidence="6">
    <name type="scientific">Malaco herpesvirus 1</name>
    <dbReference type="NCBI Taxonomy" id="3031797"/>
    <lineage>
        <taxon>Viruses</taxon>
        <taxon>Duplodnaviria</taxon>
        <taxon>Heunggongvirae</taxon>
        <taxon>Peploviricota</taxon>
        <taxon>Herviviricetes</taxon>
        <taxon>Herpesvirales</taxon>
        <taxon>Malacoherpesviridae</taxon>
    </lineage>
</organism>
<evidence type="ECO:0000256" key="4">
    <source>
        <dbReference type="PROSITE-ProRule" id="PRU00175"/>
    </source>
</evidence>
<dbReference type="EMBL" id="BK063092">
    <property type="protein sequence ID" value="DBA11747.1"/>
    <property type="molecule type" value="Genomic_DNA"/>
</dbReference>
<sequence length="229" mass="25690">MSAFFCAVCLTDYEIDSQEMAKDAKTLFPCNHILCDDCYEKLTNDICPSCRGKLPMKKPKPARREEGGYGPGDLTYYPAEEQVAYGPIRPMRSVAAPEDVTEPDSVNNAIQTPLRDFMALFLVLTGNSEQPVLDDYQATRMMMAIKFMKQRVCQINLDHNTVSDAKNGAHDRFTRLKEESRCGICRGYIRRGRGKETNGHCFAKICGRCDNIRTCILGEGVGICPLRPN</sequence>
<reference evidence="6" key="1">
    <citation type="journal article" date="2023" name="Front. Mar. Sci.">
        <title>Tracing the invertebrate herpesviruses in the global sequence datasets.</title>
        <authorList>
            <person name="Rosani U."/>
            <person name="Gaia M."/>
            <person name="Delmont T.O."/>
            <person name="Krupovic M."/>
        </authorList>
    </citation>
    <scope>NUCLEOTIDE SEQUENCE</scope>
    <source>
        <strain evidence="6">MalacoHV1/China/2018</strain>
    </source>
</reference>
<evidence type="ECO:0000313" key="6">
    <source>
        <dbReference type="EMBL" id="DBA11747.1"/>
    </source>
</evidence>
<feature type="domain" description="RING-type" evidence="5">
    <location>
        <begin position="6"/>
        <end position="51"/>
    </location>
</feature>
<evidence type="ECO:0000256" key="3">
    <source>
        <dbReference type="ARBA" id="ARBA00022833"/>
    </source>
</evidence>
<keyword evidence="2 4" id="KW-0863">Zinc-finger</keyword>
<evidence type="ECO:0000259" key="5">
    <source>
        <dbReference type="PROSITE" id="PS50089"/>
    </source>
</evidence>
<dbReference type="InterPro" id="IPR013083">
    <property type="entry name" value="Znf_RING/FYVE/PHD"/>
</dbReference>
<dbReference type="GO" id="GO:0008270">
    <property type="term" value="F:zinc ion binding"/>
    <property type="evidence" value="ECO:0007669"/>
    <property type="project" value="UniProtKB-KW"/>
</dbReference>